<evidence type="ECO:0000313" key="5">
    <source>
        <dbReference type="EMBL" id="KAF1696012.1"/>
    </source>
</evidence>
<evidence type="ECO:0000256" key="1">
    <source>
        <dbReference type="ARBA" id="ARBA00022741"/>
    </source>
</evidence>
<gene>
    <name evidence="5" type="ORF">CSC65_05815</name>
</gene>
<comment type="caution">
    <text evidence="5">The sequence shown here is derived from an EMBL/GenBank/DDBJ whole genome shotgun (WGS) entry which is preliminary data.</text>
</comment>
<dbReference type="PANTHER" id="PTHR35372:SF2">
    <property type="entry name" value="SF3 HELICASE DOMAIN-CONTAINING PROTEIN"/>
    <property type="match status" value="1"/>
</dbReference>
<protein>
    <recommendedName>
        <fullName evidence="4">SF3 helicase domain-containing protein</fullName>
    </recommendedName>
</protein>
<evidence type="ECO:0000256" key="3">
    <source>
        <dbReference type="ARBA" id="ARBA00022840"/>
    </source>
</evidence>
<sequence>MNPDELQQAVIAAVSVLQSQQEAKDKKRKRAEAKIAKLPAAAQAAAQATGRKAGSPSLQALFIDDAIAGKFGEFAAESKEETSMVRRWNNSFWELTYDMAGQAEAMDWLRQKFPDAVGVGKATDCWKSLGLHLYKHHPFPTPEQDEGHVVIPLENGYLHITKDRARLENPDKTLALTFQVKTKAGVAIGQEFKAPAIPASSLFGRYLASSLPDPELRALVQEQCAMSFLPNVAAHQTICWWVGEGGAGKGTLSKLIEAFHHKIATLDLHKLSEPHHLEDLVDASLVRVDEVAQKGIWGEKEFKSMVSGDCVAINPKFKKNFTYRPRAYWIITTNQPPLIRDESDGVRRRIVPVPWSSSSRLRGGSNIGNLDALILKQESHLVLGWIVEGLQRYLQRGGPVETRNLPQPVKDLMTKIHRNNDNVEAWFEELEIIPAEGHYGFFHSKKEVYESYVRFTEDDGGNVLKEESFWIRFWRRPGLKTAGVHELKGTVNGPNGKSRPKQIHNLALTPPQVAQIKKDILVEEALARGSFLVEQQNLVCDDDPFGDSQPRIERQEHRIPQFNPSELVELERLNQLATYKH</sequence>
<dbReference type="Proteomes" id="UP000788419">
    <property type="component" value="Unassembled WGS sequence"/>
</dbReference>
<dbReference type="InterPro" id="IPR014015">
    <property type="entry name" value="Helicase_SF3_DNA-vir"/>
</dbReference>
<evidence type="ECO:0000313" key="6">
    <source>
        <dbReference type="Proteomes" id="UP000788419"/>
    </source>
</evidence>
<keyword evidence="2" id="KW-0378">Hydrolase</keyword>
<feature type="domain" description="SF3 helicase" evidence="4">
    <location>
        <begin position="215"/>
        <end position="368"/>
    </location>
</feature>
<keyword evidence="1" id="KW-0547">Nucleotide-binding</keyword>
<accession>A0ABQ6Z992</accession>
<keyword evidence="6" id="KW-1185">Reference proteome</keyword>
<proteinExistence type="predicted"/>
<dbReference type="InterPro" id="IPR045455">
    <property type="entry name" value="NrS-1_pol-like_helicase"/>
</dbReference>
<dbReference type="PANTHER" id="PTHR35372">
    <property type="entry name" value="ATP BINDING PROTEIN-RELATED"/>
    <property type="match status" value="1"/>
</dbReference>
<organism evidence="5 6">
    <name type="scientific">Pseudoxanthomonas daejeonensis</name>
    <dbReference type="NCBI Taxonomy" id="266062"/>
    <lineage>
        <taxon>Bacteria</taxon>
        <taxon>Pseudomonadati</taxon>
        <taxon>Pseudomonadota</taxon>
        <taxon>Gammaproteobacteria</taxon>
        <taxon>Lysobacterales</taxon>
        <taxon>Lysobacteraceae</taxon>
        <taxon>Pseudoxanthomonas</taxon>
    </lineage>
</organism>
<dbReference type="InterPro" id="IPR027417">
    <property type="entry name" value="P-loop_NTPase"/>
</dbReference>
<reference evidence="5 6" key="1">
    <citation type="submission" date="2017-10" db="EMBL/GenBank/DDBJ databases">
        <title>Whole genome sequencing of members of genus Pseudoxanthomonas.</title>
        <authorList>
            <person name="Kumar S."/>
            <person name="Bansal K."/>
            <person name="Kaur A."/>
            <person name="Patil P."/>
            <person name="Sharma S."/>
            <person name="Patil P.B."/>
        </authorList>
    </citation>
    <scope>NUCLEOTIDE SEQUENCE [LARGE SCALE GENOMIC DNA]</scope>
    <source>
        <strain evidence="5 6">DSM 17801</strain>
    </source>
</reference>
<evidence type="ECO:0000256" key="2">
    <source>
        <dbReference type="ARBA" id="ARBA00022801"/>
    </source>
</evidence>
<dbReference type="Pfam" id="PF19263">
    <property type="entry name" value="DUF5906"/>
    <property type="match status" value="1"/>
</dbReference>
<dbReference type="InterPro" id="IPR051620">
    <property type="entry name" value="ORF904-like_C"/>
</dbReference>
<dbReference type="PROSITE" id="PS51206">
    <property type="entry name" value="SF3_HELICASE_1"/>
    <property type="match status" value="1"/>
</dbReference>
<evidence type="ECO:0000259" key="4">
    <source>
        <dbReference type="PROSITE" id="PS51206"/>
    </source>
</evidence>
<name>A0ABQ6Z992_9GAMM</name>
<keyword evidence="3" id="KW-0067">ATP-binding</keyword>
<dbReference type="EMBL" id="PDWN01000004">
    <property type="protein sequence ID" value="KAF1696012.1"/>
    <property type="molecule type" value="Genomic_DNA"/>
</dbReference>
<dbReference type="SUPFAM" id="SSF52540">
    <property type="entry name" value="P-loop containing nucleoside triphosphate hydrolases"/>
    <property type="match status" value="1"/>
</dbReference>
<dbReference type="Gene3D" id="3.40.50.300">
    <property type="entry name" value="P-loop containing nucleotide triphosphate hydrolases"/>
    <property type="match status" value="1"/>
</dbReference>